<evidence type="ECO:0000256" key="1">
    <source>
        <dbReference type="SAM" id="Phobius"/>
    </source>
</evidence>
<keyword evidence="1" id="KW-1133">Transmembrane helix</keyword>
<proteinExistence type="predicted"/>
<evidence type="ECO:0000313" key="2">
    <source>
        <dbReference type="EMBL" id="GMT32525.1"/>
    </source>
</evidence>
<keyword evidence="1" id="KW-0472">Membrane</keyword>
<dbReference type="EMBL" id="BTSY01000006">
    <property type="protein sequence ID" value="GMT32525.1"/>
    <property type="molecule type" value="Genomic_DNA"/>
</dbReference>
<reference evidence="2" key="1">
    <citation type="submission" date="2023-10" db="EMBL/GenBank/DDBJ databases">
        <title>Genome assembly of Pristionchus species.</title>
        <authorList>
            <person name="Yoshida K."/>
            <person name="Sommer R.J."/>
        </authorList>
    </citation>
    <scope>NUCLEOTIDE SEQUENCE</scope>
    <source>
        <strain evidence="2">RS5133</strain>
    </source>
</reference>
<dbReference type="Proteomes" id="UP001432322">
    <property type="component" value="Unassembled WGS sequence"/>
</dbReference>
<feature type="non-terminal residue" evidence="2">
    <location>
        <position position="1"/>
    </location>
</feature>
<name>A0AAV5WLL7_9BILA</name>
<evidence type="ECO:0000313" key="3">
    <source>
        <dbReference type="Proteomes" id="UP001432322"/>
    </source>
</evidence>
<gene>
    <name evidence="2" type="ORF">PFISCL1PPCAC_23822</name>
</gene>
<keyword evidence="3" id="KW-1185">Reference proteome</keyword>
<dbReference type="AlphaFoldDB" id="A0AAV5WLL7"/>
<organism evidence="2 3">
    <name type="scientific">Pristionchus fissidentatus</name>
    <dbReference type="NCBI Taxonomy" id="1538716"/>
    <lineage>
        <taxon>Eukaryota</taxon>
        <taxon>Metazoa</taxon>
        <taxon>Ecdysozoa</taxon>
        <taxon>Nematoda</taxon>
        <taxon>Chromadorea</taxon>
        <taxon>Rhabditida</taxon>
        <taxon>Rhabditina</taxon>
        <taxon>Diplogasteromorpha</taxon>
        <taxon>Diplogasteroidea</taxon>
        <taxon>Neodiplogasteridae</taxon>
        <taxon>Pristionchus</taxon>
    </lineage>
</organism>
<comment type="caution">
    <text evidence="2">The sequence shown here is derived from an EMBL/GenBank/DDBJ whole genome shotgun (WGS) entry which is preliminary data.</text>
</comment>
<protein>
    <submittedName>
        <fullName evidence="2">Uncharacterized protein</fullName>
    </submittedName>
</protein>
<keyword evidence="1" id="KW-0812">Transmembrane</keyword>
<accession>A0AAV5WLL7</accession>
<sequence>SSIFSRLLLLSLLCLIAVLFLLNIILIFLWTSDSASLNVSNATEQPVPSEVAFETVIEEALTTTDLHNNRETNNFIYWCS</sequence>
<feature type="transmembrane region" description="Helical" evidence="1">
    <location>
        <begin position="7"/>
        <end position="30"/>
    </location>
</feature>